<protein>
    <submittedName>
        <fullName evidence="2">Uncharacterized protein</fullName>
    </submittedName>
</protein>
<reference evidence="2 3" key="1">
    <citation type="submission" date="2019-05" db="EMBL/GenBank/DDBJ databases">
        <title>Another draft genome of Portunus trituberculatus and its Hox gene families provides insights of decapod evolution.</title>
        <authorList>
            <person name="Jeong J.-H."/>
            <person name="Song I."/>
            <person name="Kim S."/>
            <person name="Choi T."/>
            <person name="Kim D."/>
            <person name="Ryu S."/>
            <person name="Kim W."/>
        </authorList>
    </citation>
    <scope>NUCLEOTIDE SEQUENCE [LARGE SCALE GENOMIC DNA]</scope>
    <source>
        <tissue evidence="2">Muscle</tissue>
    </source>
</reference>
<evidence type="ECO:0000313" key="3">
    <source>
        <dbReference type="Proteomes" id="UP000324222"/>
    </source>
</evidence>
<keyword evidence="3" id="KW-1185">Reference proteome</keyword>
<comment type="caution">
    <text evidence="2">The sequence shown here is derived from an EMBL/GenBank/DDBJ whole genome shotgun (WGS) entry which is preliminary data.</text>
</comment>
<dbReference type="Proteomes" id="UP000324222">
    <property type="component" value="Unassembled WGS sequence"/>
</dbReference>
<feature type="region of interest" description="Disordered" evidence="1">
    <location>
        <begin position="41"/>
        <end position="72"/>
    </location>
</feature>
<proteinExistence type="predicted"/>
<evidence type="ECO:0000313" key="2">
    <source>
        <dbReference type="EMBL" id="MPD02622.1"/>
    </source>
</evidence>
<accession>A0A5B7JX90</accession>
<sequence length="72" mass="7755">MREIIKIAATEGRLHLHECGGAINRRDRAWLRTEWAWSSREAAGRGPGWGAGSKYGAGESVDGKMRSGANSG</sequence>
<evidence type="ECO:0000256" key="1">
    <source>
        <dbReference type="SAM" id="MobiDB-lite"/>
    </source>
</evidence>
<name>A0A5B7JX90_PORTR</name>
<gene>
    <name evidence="2" type="ORF">E2C01_098216</name>
</gene>
<dbReference type="EMBL" id="VSRR010132308">
    <property type="protein sequence ID" value="MPD02622.1"/>
    <property type="molecule type" value="Genomic_DNA"/>
</dbReference>
<feature type="compositionally biased region" description="Gly residues" evidence="1">
    <location>
        <begin position="45"/>
        <end position="55"/>
    </location>
</feature>
<dbReference type="AlphaFoldDB" id="A0A5B7JX90"/>
<organism evidence="2 3">
    <name type="scientific">Portunus trituberculatus</name>
    <name type="common">Swimming crab</name>
    <name type="synonym">Neptunus trituberculatus</name>
    <dbReference type="NCBI Taxonomy" id="210409"/>
    <lineage>
        <taxon>Eukaryota</taxon>
        <taxon>Metazoa</taxon>
        <taxon>Ecdysozoa</taxon>
        <taxon>Arthropoda</taxon>
        <taxon>Crustacea</taxon>
        <taxon>Multicrustacea</taxon>
        <taxon>Malacostraca</taxon>
        <taxon>Eumalacostraca</taxon>
        <taxon>Eucarida</taxon>
        <taxon>Decapoda</taxon>
        <taxon>Pleocyemata</taxon>
        <taxon>Brachyura</taxon>
        <taxon>Eubrachyura</taxon>
        <taxon>Portunoidea</taxon>
        <taxon>Portunidae</taxon>
        <taxon>Portuninae</taxon>
        <taxon>Portunus</taxon>
    </lineage>
</organism>